<dbReference type="GO" id="GO:0003884">
    <property type="term" value="F:D-amino-acid oxidase activity"/>
    <property type="evidence" value="ECO:0007669"/>
    <property type="project" value="InterPro"/>
</dbReference>
<evidence type="ECO:0000256" key="5">
    <source>
        <dbReference type="ARBA" id="ARBA00023002"/>
    </source>
</evidence>
<organism evidence="9 10">
    <name type="scientific">Lactarius akahatsu</name>
    <dbReference type="NCBI Taxonomy" id="416441"/>
    <lineage>
        <taxon>Eukaryota</taxon>
        <taxon>Fungi</taxon>
        <taxon>Dikarya</taxon>
        <taxon>Basidiomycota</taxon>
        <taxon>Agaricomycotina</taxon>
        <taxon>Agaricomycetes</taxon>
        <taxon>Russulales</taxon>
        <taxon>Russulaceae</taxon>
        <taxon>Lactarius</taxon>
    </lineage>
</organism>
<dbReference type="Gene3D" id="3.30.9.10">
    <property type="entry name" value="D-Amino Acid Oxidase, subunit A, domain 2"/>
    <property type="match status" value="1"/>
</dbReference>
<evidence type="ECO:0000256" key="1">
    <source>
        <dbReference type="ARBA" id="ARBA00001974"/>
    </source>
</evidence>
<proteinExistence type="inferred from homology"/>
<dbReference type="AlphaFoldDB" id="A0AAD4QFF5"/>
<name>A0AAD4QFF5_9AGAM</name>
<comment type="caution">
    <text evidence="9">The sequence shown here is derived from an EMBL/GenBank/DDBJ whole genome shotgun (WGS) entry which is preliminary data.</text>
</comment>
<keyword evidence="3" id="KW-0285">Flavoprotein</keyword>
<evidence type="ECO:0000256" key="4">
    <source>
        <dbReference type="ARBA" id="ARBA00022827"/>
    </source>
</evidence>
<feature type="binding site" evidence="6">
    <location>
        <position position="228"/>
    </location>
    <ligand>
        <name>D-serine</name>
        <dbReference type="ChEBI" id="CHEBI:35247"/>
    </ligand>
</feature>
<dbReference type="SUPFAM" id="SSF54373">
    <property type="entry name" value="FAD-linked reductases, C-terminal domain"/>
    <property type="match status" value="1"/>
</dbReference>
<dbReference type="PANTHER" id="PTHR11530:SF11">
    <property type="entry name" value="D-ASPARTATE OXIDASE"/>
    <property type="match status" value="1"/>
</dbReference>
<dbReference type="Proteomes" id="UP001201163">
    <property type="component" value="Unassembled WGS sequence"/>
</dbReference>
<feature type="domain" description="FAD dependent oxidoreductase" evidence="8">
    <location>
        <begin position="5"/>
        <end position="352"/>
    </location>
</feature>
<dbReference type="InterPro" id="IPR006076">
    <property type="entry name" value="FAD-dep_OxRdtase"/>
</dbReference>
<feature type="binding site" evidence="6">
    <location>
        <position position="162"/>
    </location>
    <ligand>
        <name>FAD</name>
        <dbReference type="ChEBI" id="CHEBI:57692"/>
    </ligand>
</feature>
<gene>
    <name evidence="9" type="ORF">EDB92DRAFT_1794657</name>
</gene>
<dbReference type="PANTHER" id="PTHR11530">
    <property type="entry name" value="D-AMINO ACID OXIDASE"/>
    <property type="match status" value="1"/>
</dbReference>
<dbReference type="Pfam" id="PF01266">
    <property type="entry name" value="DAO"/>
    <property type="match status" value="1"/>
</dbReference>
<comment type="cofactor">
    <cofactor evidence="1 6">
        <name>FAD</name>
        <dbReference type="ChEBI" id="CHEBI:57692"/>
    </cofactor>
</comment>
<feature type="chain" id="PRO_5042037085" evidence="7">
    <location>
        <begin position="20"/>
        <end position="360"/>
    </location>
</feature>
<evidence type="ECO:0000313" key="9">
    <source>
        <dbReference type="EMBL" id="KAH8995359.1"/>
    </source>
</evidence>
<evidence type="ECO:0000259" key="8">
    <source>
        <dbReference type="Pfam" id="PF01266"/>
    </source>
</evidence>
<protein>
    <submittedName>
        <fullName evidence="9">Nucleotide-binding domain-containing protein</fullName>
    </submittedName>
</protein>
<dbReference type="GO" id="GO:0071949">
    <property type="term" value="F:FAD binding"/>
    <property type="evidence" value="ECO:0007669"/>
    <property type="project" value="InterPro"/>
</dbReference>
<dbReference type="PIRSF" id="PIRSF000189">
    <property type="entry name" value="D-aa_oxidase"/>
    <property type="match status" value="1"/>
</dbReference>
<accession>A0AAD4QFF5</accession>
<evidence type="ECO:0000313" key="10">
    <source>
        <dbReference type="Proteomes" id="UP001201163"/>
    </source>
</evidence>
<keyword evidence="5" id="KW-0560">Oxidoreductase</keyword>
<comment type="similarity">
    <text evidence="2">Belongs to the DAMOX/DASOX family.</text>
</comment>
<keyword evidence="7" id="KW-0732">Signal</keyword>
<keyword evidence="4 6" id="KW-0274">FAD</keyword>
<dbReference type="GO" id="GO:0005737">
    <property type="term" value="C:cytoplasm"/>
    <property type="evidence" value="ECO:0007669"/>
    <property type="project" value="TreeGrafter"/>
</dbReference>
<evidence type="ECO:0000256" key="2">
    <source>
        <dbReference type="ARBA" id="ARBA00006730"/>
    </source>
</evidence>
<reference evidence="9" key="1">
    <citation type="submission" date="2022-01" db="EMBL/GenBank/DDBJ databases">
        <title>Comparative genomics reveals a dynamic genome evolution in the ectomycorrhizal milk-cap (Lactarius) mushrooms.</title>
        <authorList>
            <consortium name="DOE Joint Genome Institute"/>
            <person name="Lebreton A."/>
            <person name="Tang N."/>
            <person name="Kuo A."/>
            <person name="LaButti K."/>
            <person name="Drula E."/>
            <person name="Barry K."/>
            <person name="Clum A."/>
            <person name="Lipzen A."/>
            <person name="Mousain D."/>
            <person name="Ng V."/>
            <person name="Wang R."/>
            <person name="Wang X."/>
            <person name="Dai Y."/>
            <person name="Henrissat B."/>
            <person name="Grigoriev I.V."/>
            <person name="Guerin-Laguette A."/>
            <person name="Yu F."/>
            <person name="Martin F.M."/>
        </authorList>
    </citation>
    <scope>NUCLEOTIDE SEQUENCE</scope>
    <source>
        <strain evidence="9">QP</strain>
    </source>
</reference>
<feature type="binding site" evidence="6">
    <location>
        <position position="182"/>
    </location>
    <ligand>
        <name>FAD</name>
        <dbReference type="ChEBI" id="CHEBI:57692"/>
    </ligand>
</feature>
<dbReference type="Gene3D" id="3.40.50.720">
    <property type="entry name" value="NAD(P)-binding Rossmann-like Domain"/>
    <property type="match status" value="1"/>
</dbReference>
<dbReference type="SUPFAM" id="SSF51971">
    <property type="entry name" value="Nucleotide-binding domain"/>
    <property type="match status" value="1"/>
</dbReference>
<evidence type="ECO:0000256" key="7">
    <source>
        <dbReference type="SAM" id="SignalP"/>
    </source>
</evidence>
<evidence type="ECO:0000256" key="3">
    <source>
        <dbReference type="ARBA" id="ARBA00022630"/>
    </source>
</evidence>
<evidence type="ECO:0000256" key="6">
    <source>
        <dbReference type="PIRSR" id="PIRSR000189-1"/>
    </source>
</evidence>
<feature type="binding site" evidence="6">
    <location>
        <position position="288"/>
    </location>
    <ligand>
        <name>D-dopa</name>
        <dbReference type="ChEBI" id="CHEBI:149689"/>
    </ligand>
</feature>
<sequence length="360" mass="38858">MSQTHVVILGAGVIGLTIAHVLTEDAGFKVTIVARDMPEDLTSQAFASPWAGADWSPLTSDDRLLSWEKHTFDKFWSMIPMGLARGLPFRIYSEAENVDSLKASQWKGIVRNFRVLPSDYPLPPKAKSGVQFDTYSVNPDVYLPWLKSQLEGRGVSFVRRLVSSLDEASELAGEGGAIINATSLGARSLLGVEDTKVFPIRGQVVLVYAPNVNDCVSLFPEDTPEVTYVIPRASTPGMVLIGGTAQPNNWDTSLSIPTARGILARAKELVPALAEPTTRIQAHNVGLRPGREGGPRVEAQFVELPSEDALVPTLSKAAGKTGKIRSTLVVHAYGFGPAGYQQSWGAAEEAVRLLKENSPK</sequence>
<feature type="signal peptide" evidence="7">
    <location>
        <begin position="1"/>
        <end position="19"/>
    </location>
</feature>
<dbReference type="GO" id="GO:0019478">
    <property type="term" value="P:D-amino acid catabolic process"/>
    <property type="evidence" value="ECO:0007669"/>
    <property type="project" value="TreeGrafter"/>
</dbReference>
<dbReference type="InterPro" id="IPR023209">
    <property type="entry name" value="DAO"/>
</dbReference>
<dbReference type="EMBL" id="JAKELL010000012">
    <property type="protein sequence ID" value="KAH8995359.1"/>
    <property type="molecule type" value="Genomic_DNA"/>
</dbReference>
<keyword evidence="10" id="KW-1185">Reference proteome</keyword>